<evidence type="ECO:0000313" key="2">
    <source>
        <dbReference type="Proteomes" id="UP000236630"/>
    </source>
</evidence>
<accession>A0A2H5PXY5</accession>
<evidence type="ECO:0000313" key="1">
    <source>
        <dbReference type="EMBL" id="GAY57237.1"/>
    </source>
</evidence>
<comment type="caution">
    <text evidence="1">The sequence shown here is derived from an EMBL/GenBank/DDBJ whole genome shotgun (WGS) entry which is preliminary data.</text>
</comment>
<dbReference type="Proteomes" id="UP000236630">
    <property type="component" value="Unassembled WGS sequence"/>
</dbReference>
<dbReference type="EMBL" id="BDQV01000157">
    <property type="protein sequence ID" value="GAY57237.1"/>
    <property type="molecule type" value="Genomic_DNA"/>
</dbReference>
<sequence length="41" mass="4412">MLLDCCPVDSVKALVLFRSMIKGESSAAHMDKKCGAALMIK</sequence>
<organism evidence="1 2">
    <name type="scientific">Citrus unshiu</name>
    <name type="common">Satsuma mandarin</name>
    <name type="synonym">Citrus nobilis var. unshiu</name>
    <dbReference type="NCBI Taxonomy" id="55188"/>
    <lineage>
        <taxon>Eukaryota</taxon>
        <taxon>Viridiplantae</taxon>
        <taxon>Streptophyta</taxon>
        <taxon>Embryophyta</taxon>
        <taxon>Tracheophyta</taxon>
        <taxon>Spermatophyta</taxon>
        <taxon>Magnoliopsida</taxon>
        <taxon>eudicotyledons</taxon>
        <taxon>Gunneridae</taxon>
        <taxon>Pentapetalae</taxon>
        <taxon>rosids</taxon>
        <taxon>malvids</taxon>
        <taxon>Sapindales</taxon>
        <taxon>Rutaceae</taxon>
        <taxon>Aurantioideae</taxon>
        <taxon>Citrus</taxon>
    </lineage>
</organism>
<name>A0A2H5PXY5_CITUN</name>
<proteinExistence type="predicted"/>
<reference evidence="1 2" key="1">
    <citation type="journal article" date="2017" name="Front. Genet.">
        <title>Draft sequencing of the heterozygous diploid genome of Satsuma (Citrus unshiu Marc.) using a hybrid assembly approach.</title>
        <authorList>
            <person name="Shimizu T."/>
            <person name="Tanizawa Y."/>
            <person name="Mochizuki T."/>
            <person name="Nagasaki H."/>
            <person name="Yoshioka T."/>
            <person name="Toyoda A."/>
            <person name="Fujiyama A."/>
            <person name="Kaminuma E."/>
            <person name="Nakamura Y."/>
        </authorList>
    </citation>
    <scope>NUCLEOTIDE SEQUENCE [LARGE SCALE GENOMIC DNA]</scope>
    <source>
        <strain evidence="2">cv. Miyagawa wase</strain>
    </source>
</reference>
<gene>
    <name evidence="1" type="ORF">CUMW_177900</name>
</gene>
<protein>
    <submittedName>
        <fullName evidence="1">Uncharacterized protein</fullName>
    </submittedName>
</protein>
<dbReference type="AlphaFoldDB" id="A0A2H5PXY5"/>
<keyword evidence="2" id="KW-1185">Reference proteome</keyword>